<dbReference type="RefSeq" id="WP_246428422.1">
    <property type="nucleotide sequence ID" value="NZ_JACIEU010000030.1"/>
</dbReference>
<gene>
    <name evidence="1" type="ORF">GGQ90_004923</name>
</gene>
<dbReference type="EMBL" id="JACIEU010000030">
    <property type="protein sequence ID" value="MBB4151111.1"/>
    <property type="molecule type" value="Genomic_DNA"/>
</dbReference>
<accession>A0A7W6LV96</accession>
<dbReference type="AlphaFoldDB" id="A0A7W6LV96"/>
<keyword evidence="2" id="KW-1185">Reference proteome</keyword>
<reference evidence="1 2" key="1">
    <citation type="submission" date="2020-08" db="EMBL/GenBank/DDBJ databases">
        <title>Genomic Encyclopedia of Type Strains, Phase IV (KMG-IV): sequencing the most valuable type-strain genomes for metagenomic binning, comparative biology and taxonomic classification.</title>
        <authorList>
            <person name="Goeker M."/>
        </authorList>
    </citation>
    <scope>NUCLEOTIDE SEQUENCE [LARGE SCALE GENOMIC DNA]</scope>
    <source>
        <strain evidence="1 2">DSM 19371</strain>
    </source>
</reference>
<proteinExistence type="predicted"/>
<organism evidence="1 2">
    <name type="scientific">Sphingobium scionense</name>
    <dbReference type="NCBI Taxonomy" id="1404341"/>
    <lineage>
        <taxon>Bacteria</taxon>
        <taxon>Pseudomonadati</taxon>
        <taxon>Pseudomonadota</taxon>
        <taxon>Alphaproteobacteria</taxon>
        <taxon>Sphingomonadales</taxon>
        <taxon>Sphingomonadaceae</taxon>
        <taxon>Sphingobium</taxon>
    </lineage>
</organism>
<sequence length="83" mass="8709">MARRTAQVWPLEHDLPPVPAVTLAEIMADSGHYSIDSTTVRAHVSAAGGKGGLIDELLAARGAGSPVSFTAWLMPSGDRLRSI</sequence>
<comment type="caution">
    <text evidence="1">The sequence shown here is derived from an EMBL/GenBank/DDBJ whole genome shotgun (WGS) entry which is preliminary data.</text>
</comment>
<dbReference type="Proteomes" id="UP000590524">
    <property type="component" value="Unassembled WGS sequence"/>
</dbReference>
<evidence type="ECO:0000313" key="1">
    <source>
        <dbReference type="EMBL" id="MBB4151111.1"/>
    </source>
</evidence>
<protein>
    <submittedName>
        <fullName evidence="1">Uncharacterized protein</fullName>
    </submittedName>
</protein>
<evidence type="ECO:0000313" key="2">
    <source>
        <dbReference type="Proteomes" id="UP000590524"/>
    </source>
</evidence>
<name>A0A7W6LV96_9SPHN</name>